<dbReference type="InterPro" id="IPR038726">
    <property type="entry name" value="PDDEXK_AddAB-type"/>
</dbReference>
<sequence length="278" mass="31659">MANDPTNTTITPPKLTSLSPSRASDFKTCPQLYKFKSIDKIPTVPTIYQARGTTAHLALERLFELPAHERTPDRLYELFRSAWMELKAQEYPELFASPDDERTWGIESLGLLASYFTVEDPTSFEPLELEMDLTVAVNDMTIRGILDRMESVTETAPDGSSREVLVITDYKTGKAPPEKYANKAFFALKIYALLIRITRNVTPDRLRLLYLNGPTEYTMDVTDAQLDAMERQLEALWTAIDRAISTGRWPAKKSPLCNWCDFKTDLCPVWQDDNEETS</sequence>
<dbReference type="InterPro" id="IPR011604">
    <property type="entry name" value="PDDEXK-like_dom_sf"/>
</dbReference>
<keyword evidence="3" id="KW-0540">Nuclease</keyword>
<feature type="domain" description="PD-(D/E)XK endonuclease-like" evidence="2">
    <location>
        <begin position="17"/>
        <end position="264"/>
    </location>
</feature>
<keyword evidence="3" id="KW-0378">Hydrolase</keyword>
<dbReference type="Gene3D" id="3.90.320.10">
    <property type="match status" value="1"/>
</dbReference>
<feature type="region of interest" description="Disordered" evidence="1">
    <location>
        <begin position="1"/>
        <end position="22"/>
    </location>
</feature>
<organism evidence="3">
    <name type="scientific">hydrothermal vent metagenome</name>
    <dbReference type="NCBI Taxonomy" id="652676"/>
    <lineage>
        <taxon>unclassified sequences</taxon>
        <taxon>metagenomes</taxon>
        <taxon>ecological metagenomes</taxon>
    </lineage>
</organism>
<reference evidence="3" key="1">
    <citation type="submission" date="2018-06" db="EMBL/GenBank/DDBJ databases">
        <authorList>
            <person name="Zhirakovskaya E."/>
        </authorList>
    </citation>
    <scope>NUCLEOTIDE SEQUENCE</scope>
</reference>
<evidence type="ECO:0000256" key="1">
    <source>
        <dbReference type="SAM" id="MobiDB-lite"/>
    </source>
</evidence>
<dbReference type="GO" id="GO:0004527">
    <property type="term" value="F:exonuclease activity"/>
    <property type="evidence" value="ECO:0007669"/>
    <property type="project" value="UniProtKB-KW"/>
</dbReference>
<accession>A0A3B0S1V7</accession>
<evidence type="ECO:0000259" key="2">
    <source>
        <dbReference type="Pfam" id="PF12705"/>
    </source>
</evidence>
<protein>
    <submittedName>
        <fullName evidence="3">RecB family exonuclease</fullName>
    </submittedName>
</protein>
<name>A0A3B0S1V7_9ZZZZ</name>
<evidence type="ECO:0000313" key="3">
    <source>
        <dbReference type="EMBL" id="VAW00215.1"/>
    </source>
</evidence>
<keyword evidence="3" id="KW-0269">Exonuclease</keyword>
<dbReference type="AlphaFoldDB" id="A0A3B0S1V7"/>
<proteinExistence type="predicted"/>
<dbReference type="Pfam" id="PF12705">
    <property type="entry name" value="PDDEXK_1"/>
    <property type="match status" value="1"/>
</dbReference>
<gene>
    <name evidence="3" type="ORF">MNBD_ACTINO01-403</name>
</gene>
<dbReference type="EMBL" id="UOEI01000280">
    <property type="protein sequence ID" value="VAW00215.1"/>
    <property type="molecule type" value="Genomic_DNA"/>
</dbReference>